<evidence type="ECO:0000256" key="1">
    <source>
        <dbReference type="SAM" id="MobiDB-lite"/>
    </source>
</evidence>
<name>A0A9P6QMC3_9FUNG</name>
<dbReference type="GO" id="GO:0016491">
    <property type="term" value="F:oxidoreductase activity"/>
    <property type="evidence" value="ECO:0007669"/>
    <property type="project" value="TreeGrafter"/>
</dbReference>
<gene>
    <name evidence="2" type="ORF">DFQ27_005102</name>
</gene>
<evidence type="ECO:0000313" key="3">
    <source>
        <dbReference type="Proteomes" id="UP000807716"/>
    </source>
</evidence>
<dbReference type="PANTHER" id="PTHR12463:SF1">
    <property type="entry name" value="2-OXOGLUTARATE AND FE-DEPENDENT OXYGENASE FAMILY PROTEIN"/>
    <property type="match status" value="1"/>
</dbReference>
<dbReference type="InterPro" id="IPR032857">
    <property type="entry name" value="ALKBH4"/>
</dbReference>
<feature type="region of interest" description="Disordered" evidence="1">
    <location>
        <begin position="165"/>
        <end position="190"/>
    </location>
</feature>
<feature type="compositionally biased region" description="Polar residues" evidence="1">
    <location>
        <begin position="174"/>
        <end position="190"/>
    </location>
</feature>
<dbReference type="EMBL" id="JAAAJB010000036">
    <property type="protein sequence ID" value="KAG0268997.1"/>
    <property type="molecule type" value="Genomic_DNA"/>
</dbReference>
<keyword evidence="3" id="KW-1185">Reference proteome</keyword>
<dbReference type="InterPro" id="IPR037151">
    <property type="entry name" value="AlkB-like_sf"/>
</dbReference>
<proteinExistence type="predicted"/>
<accession>A0A9P6QMC3</accession>
<dbReference type="PANTHER" id="PTHR12463">
    <property type="entry name" value="OXYGENASE-RELATED"/>
    <property type="match status" value="1"/>
</dbReference>
<dbReference type="Proteomes" id="UP000807716">
    <property type="component" value="Unassembled WGS sequence"/>
</dbReference>
<dbReference type="AlphaFoldDB" id="A0A9P6QMC3"/>
<dbReference type="GO" id="GO:0070988">
    <property type="term" value="P:demethylation"/>
    <property type="evidence" value="ECO:0007669"/>
    <property type="project" value="InterPro"/>
</dbReference>
<organism evidence="2 3">
    <name type="scientific">Actinomortierella ambigua</name>
    <dbReference type="NCBI Taxonomy" id="1343610"/>
    <lineage>
        <taxon>Eukaryota</taxon>
        <taxon>Fungi</taxon>
        <taxon>Fungi incertae sedis</taxon>
        <taxon>Mucoromycota</taxon>
        <taxon>Mortierellomycotina</taxon>
        <taxon>Mortierellomycetes</taxon>
        <taxon>Mortierellales</taxon>
        <taxon>Mortierellaceae</taxon>
        <taxon>Actinomortierella</taxon>
    </lineage>
</organism>
<evidence type="ECO:0000313" key="2">
    <source>
        <dbReference type="EMBL" id="KAG0268997.1"/>
    </source>
</evidence>
<sequence>MRVRVPQAVEGLDLYLDYVTEQEESDLIAELDKHEWAGRGVEPNPEMKRRHQHYGGTFSYRYRRVVGRKHPLPDMFSFLSQRLRDDDVYDVVPNSIIVNEYEAGQARRSLVVMNGSSRYDYKHGISKDLVEHAPDGTEIVRSRRVSITYREFLVWEDDPEASVVREDGEAASLSPPSSAHTCSQKSTCST</sequence>
<reference evidence="2" key="1">
    <citation type="journal article" date="2020" name="Fungal Divers.">
        <title>Resolving the Mortierellaceae phylogeny through synthesis of multi-gene phylogenetics and phylogenomics.</title>
        <authorList>
            <person name="Vandepol N."/>
            <person name="Liber J."/>
            <person name="Desiro A."/>
            <person name="Na H."/>
            <person name="Kennedy M."/>
            <person name="Barry K."/>
            <person name="Grigoriev I.V."/>
            <person name="Miller A.N."/>
            <person name="O'Donnell K."/>
            <person name="Stajich J.E."/>
            <person name="Bonito G."/>
        </authorList>
    </citation>
    <scope>NUCLEOTIDE SEQUENCE</scope>
    <source>
        <strain evidence="2">BC1065</strain>
    </source>
</reference>
<dbReference type="OrthoDB" id="271595at2759"/>
<comment type="caution">
    <text evidence="2">The sequence shown here is derived from an EMBL/GenBank/DDBJ whole genome shotgun (WGS) entry which is preliminary data.</text>
</comment>
<dbReference type="SUPFAM" id="SSF51197">
    <property type="entry name" value="Clavaminate synthase-like"/>
    <property type="match status" value="1"/>
</dbReference>
<dbReference type="GO" id="GO:0032451">
    <property type="term" value="F:demethylase activity"/>
    <property type="evidence" value="ECO:0007669"/>
    <property type="project" value="TreeGrafter"/>
</dbReference>
<protein>
    <submittedName>
        <fullName evidence="2">Uncharacterized protein</fullName>
    </submittedName>
</protein>
<dbReference type="Gene3D" id="2.60.120.590">
    <property type="entry name" value="Alpha-ketoglutarate-dependent dioxygenase AlkB-like"/>
    <property type="match status" value="2"/>
</dbReference>